<organism evidence="3">
    <name type="scientific">Symploca sp. SIO1C4</name>
    <dbReference type="NCBI Taxonomy" id="2607765"/>
    <lineage>
        <taxon>Bacteria</taxon>
        <taxon>Bacillati</taxon>
        <taxon>Cyanobacteriota</taxon>
        <taxon>Cyanophyceae</taxon>
        <taxon>Coleofasciculales</taxon>
        <taxon>Coleofasciculaceae</taxon>
        <taxon>Symploca</taxon>
    </lineage>
</organism>
<feature type="region of interest" description="Disordered" evidence="1">
    <location>
        <begin position="100"/>
        <end position="122"/>
    </location>
</feature>
<keyword evidence="2" id="KW-0812">Transmembrane</keyword>
<evidence type="ECO:0000256" key="2">
    <source>
        <dbReference type="SAM" id="Phobius"/>
    </source>
</evidence>
<accession>A0A6B3NGR0</accession>
<keyword evidence="2" id="KW-0472">Membrane</keyword>
<feature type="compositionally biased region" description="Low complexity" evidence="1">
    <location>
        <begin position="100"/>
        <end position="111"/>
    </location>
</feature>
<evidence type="ECO:0000256" key="1">
    <source>
        <dbReference type="SAM" id="MobiDB-lite"/>
    </source>
</evidence>
<feature type="region of interest" description="Disordered" evidence="1">
    <location>
        <begin position="61"/>
        <end position="81"/>
    </location>
</feature>
<reference evidence="3" key="1">
    <citation type="submission" date="2019-11" db="EMBL/GenBank/DDBJ databases">
        <title>Genomic insights into an expanded diversity of filamentous marine cyanobacteria reveals the extraordinary biosynthetic potential of Moorea and Okeania.</title>
        <authorList>
            <person name="Ferreira Leao T."/>
            <person name="Wang M."/>
            <person name="Moss N."/>
            <person name="Da Silva R."/>
            <person name="Sanders J."/>
            <person name="Nurk S."/>
            <person name="Gurevich A."/>
            <person name="Humphrey G."/>
            <person name="Reher R."/>
            <person name="Zhu Q."/>
            <person name="Belda-Ferre P."/>
            <person name="Glukhov E."/>
            <person name="Rex R."/>
            <person name="Dorrestein P.C."/>
            <person name="Knight R."/>
            <person name="Pevzner P."/>
            <person name="Gerwick W.H."/>
            <person name="Gerwick L."/>
        </authorList>
    </citation>
    <scope>NUCLEOTIDE SEQUENCE</scope>
    <source>
        <strain evidence="3">SIO1C4</strain>
    </source>
</reference>
<protein>
    <submittedName>
        <fullName evidence="3">Uncharacterized protein</fullName>
    </submittedName>
</protein>
<proteinExistence type="predicted"/>
<feature type="compositionally biased region" description="Acidic residues" evidence="1">
    <location>
        <begin position="112"/>
        <end position="122"/>
    </location>
</feature>
<keyword evidence="2" id="KW-1133">Transmembrane helix</keyword>
<dbReference type="EMBL" id="JAAHFQ010000484">
    <property type="protein sequence ID" value="NER30085.1"/>
    <property type="molecule type" value="Genomic_DNA"/>
</dbReference>
<sequence>MLLNTLNIQKNSVFYALIAAVGLTMLQNIDTLGWNFIEMLLPIMGLNLLLSLWREAAMNKAQEQPTEAENPTSQEAESAAVVASLPPTVEPEAIQIPEESAPQQEAVAQEAPDLEETAEEVAETSDDIWVVTELDAVEPAPVQERVEAETTPETEAVIQEPEAGVATVEEIKPLLQGFSKRSDWKRLCNQLKLKGYSKISNVGNRAAFLVNQGITVQMMICARSILINQQDEIA</sequence>
<comment type="caution">
    <text evidence="3">The sequence shown here is derived from an EMBL/GenBank/DDBJ whole genome shotgun (WGS) entry which is preliminary data.</text>
</comment>
<evidence type="ECO:0000313" key="3">
    <source>
        <dbReference type="EMBL" id="NER30085.1"/>
    </source>
</evidence>
<feature type="compositionally biased region" description="Polar residues" evidence="1">
    <location>
        <begin position="61"/>
        <end position="74"/>
    </location>
</feature>
<gene>
    <name evidence="3" type="ORF">F6J89_21300</name>
</gene>
<dbReference type="AlphaFoldDB" id="A0A6B3NGR0"/>
<feature type="transmembrane region" description="Helical" evidence="2">
    <location>
        <begin position="12"/>
        <end position="29"/>
    </location>
</feature>
<name>A0A6B3NGR0_9CYAN</name>